<dbReference type="Gene3D" id="1.10.357.10">
    <property type="entry name" value="Tetracycline Repressor, domain 2"/>
    <property type="match status" value="1"/>
</dbReference>
<dbReference type="InterPro" id="IPR001647">
    <property type="entry name" value="HTH_TetR"/>
</dbReference>
<dbReference type="InterPro" id="IPR036271">
    <property type="entry name" value="Tet_transcr_reg_TetR-rel_C_sf"/>
</dbReference>
<dbReference type="Proteomes" id="UP001431784">
    <property type="component" value="Unassembled WGS sequence"/>
</dbReference>
<dbReference type="PROSITE" id="PS50977">
    <property type="entry name" value="HTH_TETR_2"/>
    <property type="match status" value="1"/>
</dbReference>
<dbReference type="PRINTS" id="PR00455">
    <property type="entry name" value="HTHTETR"/>
</dbReference>
<dbReference type="InterPro" id="IPR050109">
    <property type="entry name" value="HTH-type_TetR-like_transc_reg"/>
</dbReference>
<proteinExistence type="predicted"/>
<dbReference type="RefSeq" id="WP_274351790.1">
    <property type="nucleotide sequence ID" value="NZ_JAQZSM010000005.1"/>
</dbReference>
<dbReference type="SUPFAM" id="SSF48498">
    <property type="entry name" value="Tetracyclin repressor-like, C-terminal domain"/>
    <property type="match status" value="1"/>
</dbReference>
<accession>A0ABT5T805</accession>
<organism evidence="4 5">
    <name type="scientific">Roseinatronobacter alkalisoli</name>
    <dbReference type="NCBI Taxonomy" id="3028235"/>
    <lineage>
        <taxon>Bacteria</taxon>
        <taxon>Pseudomonadati</taxon>
        <taxon>Pseudomonadota</taxon>
        <taxon>Alphaproteobacteria</taxon>
        <taxon>Rhodobacterales</taxon>
        <taxon>Paracoccaceae</taxon>
        <taxon>Roseinatronobacter</taxon>
    </lineage>
</organism>
<evidence type="ECO:0000313" key="5">
    <source>
        <dbReference type="Proteomes" id="UP001431784"/>
    </source>
</evidence>
<feature type="domain" description="HTH tetR-type" evidence="3">
    <location>
        <begin position="9"/>
        <end position="69"/>
    </location>
</feature>
<evidence type="ECO:0000313" key="4">
    <source>
        <dbReference type="EMBL" id="MDD7971106.1"/>
    </source>
</evidence>
<dbReference type="PANTHER" id="PTHR30055:SF146">
    <property type="entry name" value="HTH-TYPE TRANSCRIPTIONAL DUAL REGULATOR CECR"/>
    <property type="match status" value="1"/>
</dbReference>
<keyword evidence="5" id="KW-1185">Reference proteome</keyword>
<protein>
    <submittedName>
        <fullName evidence="4">TetR/AcrR family transcriptional regulator</fullName>
    </submittedName>
</protein>
<dbReference type="Pfam" id="PF14246">
    <property type="entry name" value="TetR_C_7"/>
    <property type="match status" value="1"/>
</dbReference>
<dbReference type="EMBL" id="JAQZSM010000005">
    <property type="protein sequence ID" value="MDD7971106.1"/>
    <property type="molecule type" value="Genomic_DNA"/>
</dbReference>
<dbReference type="PANTHER" id="PTHR30055">
    <property type="entry name" value="HTH-TYPE TRANSCRIPTIONAL REGULATOR RUTR"/>
    <property type="match status" value="1"/>
</dbReference>
<evidence type="ECO:0000256" key="2">
    <source>
        <dbReference type="PROSITE-ProRule" id="PRU00335"/>
    </source>
</evidence>
<name>A0ABT5T805_9RHOB</name>
<evidence type="ECO:0000259" key="3">
    <source>
        <dbReference type="PROSITE" id="PS50977"/>
    </source>
</evidence>
<dbReference type="InterPro" id="IPR039536">
    <property type="entry name" value="TetR_C_Proteobacteria"/>
</dbReference>
<feature type="DNA-binding region" description="H-T-H motif" evidence="2">
    <location>
        <begin position="32"/>
        <end position="51"/>
    </location>
</feature>
<gene>
    <name evidence="4" type="ORF">PUT78_08335</name>
</gene>
<reference evidence="4" key="1">
    <citation type="submission" date="2023-02" db="EMBL/GenBank/DDBJ databases">
        <title>Description of Roseinatronobacter alkalisoli sp. nov., an alkaliphilic bacerium isolated from soda soil.</title>
        <authorList>
            <person name="Wei W."/>
        </authorList>
    </citation>
    <scope>NUCLEOTIDE SEQUENCE</scope>
    <source>
        <strain evidence="4">HJB301</strain>
    </source>
</reference>
<sequence length="205" mass="22915">MTTQKIRQGRKFRQVLDGARQVFVEMGYERANVDEIARVAGVSKATLYSYFPDKRQLFSEVYQTEILNLADGALELLSPDAPPEQALRGAAKRLIGYLMSDFGIAMFRICVTETPRFPEIGQAFYENGPELGRARLGAYFRQAVARGTLVIDDIDLAADQFFQLCQTTICDRMLCGVQTKFSDDDIARVAEGAVDMFLARYAATP</sequence>
<comment type="caution">
    <text evidence="4">The sequence shown here is derived from an EMBL/GenBank/DDBJ whole genome shotgun (WGS) entry which is preliminary data.</text>
</comment>
<evidence type="ECO:0000256" key="1">
    <source>
        <dbReference type="ARBA" id="ARBA00023125"/>
    </source>
</evidence>
<dbReference type="InterPro" id="IPR009057">
    <property type="entry name" value="Homeodomain-like_sf"/>
</dbReference>
<dbReference type="Gene3D" id="1.10.10.60">
    <property type="entry name" value="Homeodomain-like"/>
    <property type="match status" value="1"/>
</dbReference>
<dbReference type="SUPFAM" id="SSF46689">
    <property type="entry name" value="Homeodomain-like"/>
    <property type="match status" value="1"/>
</dbReference>
<dbReference type="Pfam" id="PF00440">
    <property type="entry name" value="TetR_N"/>
    <property type="match status" value="1"/>
</dbReference>
<keyword evidence="1 2" id="KW-0238">DNA-binding</keyword>